<dbReference type="Gene3D" id="2.60.120.1540">
    <property type="match status" value="1"/>
</dbReference>
<comment type="subcellular location">
    <subcellularLocation>
        <location evidence="1">Secreted</location>
    </subcellularLocation>
</comment>
<dbReference type="KEGG" id="lcm:102364499"/>
<dbReference type="OrthoDB" id="6359008at2759"/>
<dbReference type="SMART" id="SM00643">
    <property type="entry name" value="C345C"/>
    <property type="match status" value="1"/>
</dbReference>
<dbReference type="InterPro" id="IPR001599">
    <property type="entry name" value="Macroglobln_a2"/>
</dbReference>
<dbReference type="GeneID" id="102364499"/>
<dbReference type="Gene3D" id="6.20.50.160">
    <property type="match status" value="1"/>
</dbReference>
<dbReference type="PROSITE" id="PS50189">
    <property type="entry name" value="NTR"/>
    <property type="match status" value="1"/>
</dbReference>
<dbReference type="EMBL" id="AFYH01007851">
    <property type="status" value="NOT_ANNOTATED_CDS"/>
    <property type="molecule type" value="Genomic_DNA"/>
</dbReference>
<organism evidence="7 8">
    <name type="scientific">Latimeria chalumnae</name>
    <name type="common">Coelacanth</name>
    <dbReference type="NCBI Taxonomy" id="7897"/>
    <lineage>
        <taxon>Eukaryota</taxon>
        <taxon>Metazoa</taxon>
        <taxon>Chordata</taxon>
        <taxon>Craniata</taxon>
        <taxon>Vertebrata</taxon>
        <taxon>Euteleostomi</taxon>
        <taxon>Coelacanthiformes</taxon>
        <taxon>Coelacanthidae</taxon>
        <taxon>Latimeria</taxon>
    </lineage>
</organism>
<dbReference type="InterPro" id="IPR041555">
    <property type="entry name" value="MG3"/>
</dbReference>
<evidence type="ECO:0000259" key="6">
    <source>
        <dbReference type="PROSITE" id="PS50189"/>
    </source>
</evidence>
<dbReference type="PROSITE" id="PS01177">
    <property type="entry name" value="ANAPHYLATOXIN_1"/>
    <property type="match status" value="1"/>
</dbReference>
<dbReference type="InterPro" id="IPR008993">
    <property type="entry name" value="TIMP-like_OB-fold"/>
</dbReference>
<dbReference type="EMBL" id="AFYH01007849">
    <property type="status" value="NOT_ANNOTATED_CDS"/>
    <property type="molecule type" value="Genomic_DNA"/>
</dbReference>
<dbReference type="SUPFAM" id="SSF47686">
    <property type="entry name" value="Anaphylotoxins (complement system)"/>
    <property type="match status" value="1"/>
</dbReference>
<dbReference type="InterPro" id="IPR018933">
    <property type="entry name" value="Netrin_module_non-TIMP"/>
</dbReference>
<dbReference type="Pfam" id="PF01835">
    <property type="entry name" value="MG2"/>
    <property type="match status" value="1"/>
</dbReference>
<dbReference type="SMART" id="SM00104">
    <property type="entry name" value="ANATO"/>
    <property type="match status" value="1"/>
</dbReference>
<dbReference type="OMA" id="YKRIIAC"/>
<dbReference type="eggNOG" id="KOG1366">
    <property type="taxonomic scope" value="Eukaryota"/>
</dbReference>
<dbReference type="FunCoup" id="H3AWN3">
    <property type="interactions" value="454"/>
</dbReference>
<evidence type="ECO:0000256" key="1">
    <source>
        <dbReference type="ARBA" id="ARBA00004613"/>
    </source>
</evidence>
<dbReference type="InterPro" id="IPR011626">
    <property type="entry name" value="Alpha-macroglobulin_TED"/>
</dbReference>
<gene>
    <name evidence="7" type="primary">C5</name>
</gene>
<dbReference type="Gene3D" id="2.20.130.20">
    <property type="match status" value="1"/>
</dbReference>
<dbReference type="Pfam" id="PF01759">
    <property type="entry name" value="NTR"/>
    <property type="match status" value="1"/>
</dbReference>
<dbReference type="EMBL" id="AFYH01007852">
    <property type="status" value="NOT_ANNOTATED_CDS"/>
    <property type="molecule type" value="Genomic_DNA"/>
</dbReference>
<feature type="domain" description="NTR" evidence="6">
    <location>
        <begin position="1545"/>
        <end position="1690"/>
    </location>
</feature>
<dbReference type="Ensembl" id="ENSLACT00000014153.2">
    <property type="protein sequence ID" value="ENSLACP00000014054.2"/>
    <property type="gene ID" value="ENSLACG00000012370.2"/>
</dbReference>
<dbReference type="InterPro" id="IPR036595">
    <property type="entry name" value="A-macroglobulin_rcpt-bd_sf"/>
</dbReference>
<dbReference type="SUPFAM" id="SSF49410">
    <property type="entry name" value="Alpha-macroglobulin receptor domain"/>
    <property type="match status" value="1"/>
</dbReference>
<evidence type="ECO:0000256" key="2">
    <source>
        <dbReference type="ARBA" id="ARBA00022525"/>
    </source>
</evidence>
<dbReference type="Pfam" id="PF17790">
    <property type="entry name" value="MG1"/>
    <property type="match status" value="1"/>
</dbReference>
<dbReference type="InterPro" id="IPR013783">
    <property type="entry name" value="Ig-like_fold"/>
</dbReference>
<dbReference type="Gene3D" id="2.60.40.10">
    <property type="entry name" value="Immunoglobulins"/>
    <property type="match status" value="2"/>
</dbReference>
<dbReference type="CDD" id="cd00017">
    <property type="entry name" value="ANATO"/>
    <property type="match status" value="1"/>
</dbReference>
<proteinExistence type="predicted"/>
<dbReference type="SUPFAM" id="SSF50242">
    <property type="entry name" value="TIMP-like"/>
    <property type="match status" value="1"/>
</dbReference>
<dbReference type="SMR" id="H3AWN3"/>
<evidence type="ECO:0000256" key="4">
    <source>
        <dbReference type="SAM" id="SignalP"/>
    </source>
</evidence>
<dbReference type="SMART" id="SM01360">
    <property type="entry name" value="A2M"/>
    <property type="match status" value="1"/>
</dbReference>
<dbReference type="Pfam" id="PF07677">
    <property type="entry name" value="A2M_recep"/>
    <property type="match status" value="1"/>
</dbReference>
<dbReference type="GO" id="GO:0005615">
    <property type="term" value="C:extracellular space"/>
    <property type="evidence" value="ECO:0007669"/>
    <property type="project" value="InterPro"/>
</dbReference>
<keyword evidence="8" id="KW-1185">Reference proteome</keyword>
<dbReference type="PANTHER" id="PTHR11412">
    <property type="entry name" value="MACROGLOBULIN / COMPLEMENT"/>
    <property type="match status" value="1"/>
</dbReference>
<dbReference type="Pfam" id="PF01821">
    <property type="entry name" value="ANATO"/>
    <property type="match status" value="1"/>
</dbReference>
<dbReference type="Pfam" id="PF21309">
    <property type="entry name" value="C5_CUB"/>
    <property type="match status" value="1"/>
</dbReference>
<dbReference type="Gene3D" id="2.60.40.690">
    <property type="entry name" value="Alpha-macroglobulin, receptor-binding domain"/>
    <property type="match status" value="1"/>
</dbReference>
<dbReference type="EMBL" id="AFYH01007848">
    <property type="status" value="NOT_ANNOTATED_CDS"/>
    <property type="molecule type" value="Genomic_DNA"/>
</dbReference>
<keyword evidence="4" id="KW-0732">Signal</keyword>
<dbReference type="FunFam" id="2.20.130.20:FF:000008">
    <property type="entry name" value="Complement component C5"/>
    <property type="match status" value="1"/>
</dbReference>
<dbReference type="PROSITE" id="PS01178">
    <property type="entry name" value="ANAPHYLATOXIN_2"/>
    <property type="match status" value="1"/>
</dbReference>
<dbReference type="InterPro" id="IPR041425">
    <property type="entry name" value="C3/4/5_MG1"/>
</dbReference>
<dbReference type="SUPFAM" id="SSF48239">
    <property type="entry name" value="Terpenoid cyclases/Protein prenyltransferases"/>
    <property type="match status" value="1"/>
</dbReference>
<dbReference type="InterPro" id="IPR011625">
    <property type="entry name" value="A2M_N_BRD"/>
</dbReference>
<dbReference type="InterPro" id="IPR008930">
    <property type="entry name" value="Terpenoid_cyclase/PrenylTrfase"/>
</dbReference>
<evidence type="ECO:0000256" key="3">
    <source>
        <dbReference type="ARBA" id="ARBA00023157"/>
    </source>
</evidence>
<dbReference type="GO" id="GO:0004866">
    <property type="term" value="F:endopeptidase inhibitor activity"/>
    <property type="evidence" value="ECO:0007669"/>
    <property type="project" value="InterPro"/>
</dbReference>
<dbReference type="InterPro" id="IPR040839">
    <property type="entry name" value="MG4"/>
</dbReference>
<dbReference type="InterPro" id="IPR050473">
    <property type="entry name" value="A2M/Complement_sys"/>
</dbReference>
<reference evidence="7" key="2">
    <citation type="submission" date="2025-08" db="UniProtKB">
        <authorList>
            <consortium name="Ensembl"/>
        </authorList>
    </citation>
    <scope>IDENTIFICATION</scope>
</reference>
<reference evidence="7" key="3">
    <citation type="submission" date="2025-09" db="UniProtKB">
        <authorList>
            <consortium name="Ensembl"/>
        </authorList>
    </citation>
    <scope>IDENTIFICATION</scope>
</reference>
<dbReference type="EMBL" id="AFYH01007853">
    <property type="status" value="NOT_ANNOTATED_CDS"/>
    <property type="molecule type" value="Genomic_DNA"/>
</dbReference>
<dbReference type="Gene3D" id="2.60.40.1930">
    <property type="match status" value="3"/>
</dbReference>
<dbReference type="InterPro" id="IPR048843">
    <property type="entry name" value="C5_CUB"/>
</dbReference>
<dbReference type="Pfam" id="PF07703">
    <property type="entry name" value="A2M_BRD"/>
    <property type="match status" value="1"/>
</dbReference>
<dbReference type="RefSeq" id="XP_014346298.1">
    <property type="nucleotide sequence ID" value="XM_014490812.1"/>
</dbReference>
<dbReference type="InterPro" id="IPR009048">
    <property type="entry name" value="A-macroglobulin_rcpt-bd"/>
</dbReference>
<dbReference type="InterPro" id="IPR018081">
    <property type="entry name" value="Anaphylatoxin_comp_syst"/>
</dbReference>
<dbReference type="PANTHER" id="PTHR11412:SF83">
    <property type="entry name" value="COMPLEMENT C5"/>
    <property type="match status" value="1"/>
</dbReference>
<feature type="signal peptide" evidence="4">
    <location>
        <begin position="1"/>
        <end position="19"/>
    </location>
</feature>
<keyword evidence="2" id="KW-0964">Secreted</keyword>
<dbReference type="EMBL" id="AFYH01007850">
    <property type="status" value="NOT_ANNOTATED_CDS"/>
    <property type="molecule type" value="Genomic_DNA"/>
</dbReference>
<dbReference type="InParanoid" id="H3AWN3"/>
<dbReference type="STRING" id="7897.ENSLACP00000014054"/>
<feature type="chain" id="PRO_5003580687" evidence="4">
    <location>
        <begin position="20"/>
        <end position="1691"/>
    </location>
</feature>
<evidence type="ECO:0000259" key="5">
    <source>
        <dbReference type="PROSITE" id="PS01178"/>
    </source>
</evidence>
<dbReference type="Pfam" id="PF00207">
    <property type="entry name" value="A2M"/>
    <property type="match status" value="1"/>
</dbReference>
<sequence length="1691" mass="190052">MMKFFYIFFVLALCERSICQEQTYLLTAPRVFRVGATETVVVQTFGYDDGFSVNIAIKSFPDKKTTFASESLSLSNANNFQGSVTLTIQPKDLPRKDSSKVYVYLEASSPGFTKEEKVLVSYQNGFLFIQLDKPIYTPDQSVKVRVYSLNEDLKPARKPITLTFVDPEGVKVDIIEGDDFTGVVSVPHFKIPSNPRYGIWKTEAAYKSDYTTSAIAEFEVKEYAMPSFSLSIEPERNFISYDRFENFNIAIKASYFYGKKVSRADVYVRFGIIDEQQEKTMLSGVIVAQLTEGVAEIFLDSKTEFARLGRESLEDLDGSYLYITVSVQEYSGGHTEEAELAEVKYVMSPYSINLVATPSYVKPGLPFHIQVQVKDTLGQPVGNIPVTLTAVAFDENHEEISLVDENSEQGKRDTLRANGVALFVVNIPMTVNTLQFKVKTADTTLTEESQISREYEARVYSSLTNSYLYIHITGSPTGLRVGNYFNVNLLASSPYKSKIKQFGYQVMSKGKLVIFGTIDFSEGVVVHNLNIEVTSEMVPSARLIVYYVVTGEGSAELVVDSVWINVEEKCTSKKQVVLSKDAEVYKPGKDMFLSIEAEPSSFVALSSVDSAIYGVRTKAKKSIERMLQHIEKSDLGCGAGGGKNNADVFRLAGLTFMTNANAKALEEHDEPCTVIMRPKRSVNFEKQVEQELSRFKNPTYKKCCLDGIKAYPITETCDQRARRIRKGEQCFKAFRYCCQFANKLRFQSHTHTTLGRMNIVASLEVEETQVRSYFPESWLWEVHEVTARSGSKRLAVTLPDSLTTWQIQGIGISDNGICVADPLKVQVFKEVFLKMQMPYSVIRGEQIELRGSIYNYKEVPNTALVSMTVGDGICLFKGSATGSKGTQSPPIKMVVRGSSVSSVSYVILPLELGLHTINFTLKSQYGNEIVMHTLRVVPEGIKKEQNVGVTLDPQGIYGFIKRRHEFRYMTPKNVVPKSDINRTVSVKGEIMGEIIATVLSAEGLNLLNNLPRGSGEAELMSIVPVYYVFYYLEKSDNWKILGSKTLTIRMNMRRKMIEGVTSILSFKVKGGHAYSMWKDGVPSTWLTAFVVRIFGELNEYVPLDEMSVCNSVMWLIEDCQKSNGLFKETSNYQAVKLQGTIPKESEEREIYLTAFTVIGIQKAFHMCPTRGIQDAIFKAIDILSNKWKNVQSTYTLAITAYALAVQNRRTLAARFAFASLKKEALVKGNPPVYRFWKETSSQVDTSTPSVVTARIVETTAYALLVTILNGDMNYAKPIIKWLSEQQRYGGGFYSTQDTIIALQSLTEYAVLLKRSELDMIIKVSNKKHGEFLHFEMTEEKSLVRAEEVPKDDDLVISTGSGTGISTVHIKTVYHAVSTSEENCDFSLRIQGTPNIDPLSAGTRKRRESEPLQRIEACAKYLPRKNEEFTESSHAVMDIGLVTGLAAEEEDLDTLANGVDNLISDYKIADGHVILQLDQIPSDDYICVAFRVREMFNVGMLSPAVFTVYEYHTPDRRCSIFYNPYGNEKLVKLCQGNECKCMEVECSQMQKEINLTVSANDRIEAACKEDIVYAYKVNILSAKEDGNFVKYSASILDIYKKGADRVKQTMVVTFIKKKTCTDVLKIGKHYLIMGTEGIETKNYMTLEYDYPLDSKVWIELWPSEQDCDVDTCTDFIKTLEEFSENVLFFGCS</sequence>
<dbReference type="CTD" id="727"/>
<dbReference type="Gene3D" id="2.60.40.1940">
    <property type="match status" value="1"/>
</dbReference>
<name>H3AWN3_LATCH</name>
<dbReference type="FunFam" id="2.60.40.1940:FF:000001">
    <property type="entry name" value="Complement component C3"/>
    <property type="match status" value="1"/>
</dbReference>
<dbReference type="GeneTree" id="ENSGT00940000155670"/>
<feature type="domain" description="Anaphylatoxin-like" evidence="5">
    <location>
        <begin position="703"/>
        <end position="738"/>
    </location>
</feature>
<dbReference type="SMART" id="SM01361">
    <property type="entry name" value="A2M_recep"/>
    <property type="match status" value="1"/>
</dbReference>
<dbReference type="Pfam" id="PF17789">
    <property type="entry name" value="MG4"/>
    <property type="match status" value="1"/>
</dbReference>
<dbReference type="InterPro" id="IPR001134">
    <property type="entry name" value="Netrin_domain"/>
</dbReference>
<dbReference type="Gene3D" id="1.50.10.20">
    <property type="match status" value="1"/>
</dbReference>
<protein>
    <submittedName>
        <fullName evidence="7">Complement C5</fullName>
    </submittedName>
</protein>
<dbReference type="InterPro" id="IPR002890">
    <property type="entry name" value="MG2"/>
</dbReference>
<dbReference type="Proteomes" id="UP000008672">
    <property type="component" value="Unassembled WGS sequence"/>
</dbReference>
<dbReference type="InterPro" id="IPR000020">
    <property type="entry name" value="Anaphylatoxin/fibulin"/>
</dbReference>
<reference evidence="8" key="1">
    <citation type="submission" date="2011-08" db="EMBL/GenBank/DDBJ databases">
        <title>The draft genome of Latimeria chalumnae.</title>
        <authorList>
            <person name="Di Palma F."/>
            <person name="Alfoldi J."/>
            <person name="Johnson J."/>
            <person name="Berlin A."/>
            <person name="Gnerre S."/>
            <person name="Jaffe D."/>
            <person name="MacCallum I."/>
            <person name="Young S."/>
            <person name="Walker B.J."/>
            <person name="Lander E."/>
            <person name="Lindblad-Toh K."/>
        </authorList>
    </citation>
    <scope>NUCLEOTIDE SEQUENCE [LARGE SCALE GENOMIC DNA]</scope>
    <source>
        <strain evidence="8">Wild caught</strain>
    </source>
</reference>
<dbReference type="SMART" id="SM01359">
    <property type="entry name" value="A2M_N_2"/>
    <property type="match status" value="1"/>
</dbReference>
<keyword evidence="3" id="KW-1015">Disulfide bond</keyword>
<dbReference type="Pfam" id="PF17791">
    <property type="entry name" value="MG3"/>
    <property type="match status" value="1"/>
</dbReference>
<dbReference type="Pfam" id="PF07678">
    <property type="entry name" value="TED_complement"/>
    <property type="match status" value="1"/>
</dbReference>
<dbReference type="Gene3D" id="2.40.50.120">
    <property type="match status" value="1"/>
</dbReference>
<dbReference type="Gene3D" id="1.20.91.20">
    <property type="entry name" value="Anaphylotoxins (complement system)"/>
    <property type="match status" value="1"/>
</dbReference>
<evidence type="ECO:0000313" key="8">
    <source>
        <dbReference type="Proteomes" id="UP000008672"/>
    </source>
</evidence>
<evidence type="ECO:0000313" key="7">
    <source>
        <dbReference type="Ensembl" id="ENSLACP00000014054.2"/>
    </source>
</evidence>
<accession>H3AWN3</accession>
<dbReference type="HOGENOM" id="CLU_001634_4_2_1"/>
<dbReference type="CDD" id="cd02896">
    <property type="entry name" value="complement_C3_C4_C5"/>
    <property type="match status" value="1"/>
</dbReference>